<dbReference type="AlphaFoldDB" id="A0A9J6D6I3"/>
<gene>
    <name evidence="2" type="ORF">HPB51_017424</name>
</gene>
<evidence type="ECO:0000313" key="3">
    <source>
        <dbReference type="Proteomes" id="UP000821866"/>
    </source>
</evidence>
<feature type="region of interest" description="Disordered" evidence="1">
    <location>
        <begin position="1"/>
        <end position="151"/>
    </location>
</feature>
<evidence type="ECO:0000256" key="1">
    <source>
        <dbReference type="SAM" id="MobiDB-lite"/>
    </source>
</evidence>
<organism evidence="2 3">
    <name type="scientific">Rhipicephalus microplus</name>
    <name type="common">Cattle tick</name>
    <name type="synonym">Boophilus microplus</name>
    <dbReference type="NCBI Taxonomy" id="6941"/>
    <lineage>
        <taxon>Eukaryota</taxon>
        <taxon>Metazoa</taxon>
        <taxon>Ecdysozoa</taxon>
        <taxon>Arthropoda</taxon>
        <taxon>Chelicerata</taxon>
        <taxon>Arachnida</taxon>
        <taxon>Acari</taxon>
        <taxon>Parasitiformes</taxon>
        <taxon>Ixodida</taxon>
        <taxon>Ixodoidea</taxon>
        <taxon>Ixodidae</taxon>
        <taxon>Rhipicephalinae</taxon>
        <taxon>Rhipicephalus</taxon>
        <taxon>Boophilus</taxon>
    </lineage>
</organism>
<feature type="compositionally biased region" description="Polar residues" evidence="1">
    <location>
        <begin position="1"/>
        <end position="21"/>
    </location>
</feature>
<feature type="compositionally biased region" description="Polar residues" evidence="1">
    <location>
        <begin position="129"/>
        <end position="146"/>
    </location>
</feature>
<dbReference type="EMBL" id="JABSTU010000011">
    <property type="protein sequence ID" value="KAH8009439.1"/>
    <property type="molecule type" value="Genomic_DNA"/>
</dbReference>
<protein>
    <submittedName>
        <fullName evidence="2">Uncharacterized protein</fullName>
    </submittedName>
</protein>
<feature type="compositionally biased region" description="Polar residues" evidence="1">
    <location>
        <begin position="51"/>
        <end position="100"/>
    </location>
</feature>
<name>A0A9J6D6I3_RHIMP</name>
<comment type="caution">
    <text evidence="2">The sequence shown here is derived from an EMBL/GenBank/DDBJ whole genome shotgun (WGS) entry which is preliminary data.</text>
</comment>
<keyword evidence="3" id="KW-1185">Reference proteome</keyword>
<evidence type="ECO:0000313" key="2">
    <source>
        <dbReference type="EMBL" id="KAH8009439.1"/>
    </source>
</evidence>
<sequence length="192" mass="20722">MTASPPGQWNLSEPTETTSAPEINGPPMNVAPLSSNLTQRRKEATHPLQATPLSRWSIRTHQAKKQSGSNNSARYSDRQPSFSSLQAENLTRDQAIQQVTAKAPQCEAPTPATTRPGRSFRDALKGNCNAETTSEDTQTSGAQTPQEDPRDRVMETLAAALRALVDTAVCDPKARELCVAALDGHEDIAHHG</sequence>
<accession>A0A9J6D6I3</accession>
<reference evidence="2" key="2">
    <citation type="submission" date="2021-09" db="EMBL/GenBank/DDBJ databases">
        <authorList>
            <person name="Jia N."/>
            <person name="Wang J."/>
            <person name="Shi W."/>
            <person name="Du L."/>
            <person name="Sun Y."/>
            <person name="Zhan W."/>
            <person name="Jiang J."/>
            <person name="Wang Q."/>
            <person name="Zhang B."/>
            <person name="Ji P."/>
            <person name="Sakyi L.B."/>
            <person name="Cui X."/>
            <person name="Yuan T."/>
            <person name="Jiang B."/>
            <person name="Yang W."/>
            <person name="Lam T.T.-Y."/>
            <person name="Chang Q."/>
            <person name="Ding S."/>
            <person name="Wang X."/>
            <person name="Zhu J."/>
            <person name="Ruan X."/>
            <person name="Zhao L."/>
            <person name="Wei J."/>
            <person name="Que T."/>
            <person name="Du C."/>
            <person name="Cheng J."/>
            <person name="Dai P."/>
            <person name="Han X."/>
            <person name="Huang E."/>
            <person name="Gao Y."/>
            <person name="Liu J."/>
            <person name="Shao H."/>
            <person name="Ye R."/>
            <person name="Li L."/>
            <person name="Wei W."/>
            <person name="Wang X."/>
            <person name="Wang C."/>
            <person name="Huo Q."/>
            <person name="Li W."/>
            <person name="Guo W."/>
            <person name="Chen H."/>
            <person name="Chen S."/>
            <person name="Zhou L."/>
            <person name="Zhou L."/>
            <person name="Ni X."/>
            <person name="Tian J."/>
            <person name="Zhou Y."/>
            <person name="Sheng Y."/>
            <person name="Liu T."/>
            <person name="Pan Y."/>
            <person name="Xia L."/>
            <person name="Li J."/>
            <person name="Zhao F."/>
            <person name="Cao W."/>
        </authorList>
    </citation>
    <scope>NUCLEOTIDE SEQUENCE</scope>
    <source>
        <strain evidence="2">Rmic-2018</strain>
        <tissue evidence="2">Larvae</tissue>
    </source>
</reference>
<proteinExistence type="predicted"/>
<dbReference type="Proteomes" id="UP000821866">
    <property type="component" value="Chromosome 9"/>
</dbReference>
<reference evidence="2" key="1">
    <citation type="journal article" date="2020" name="Cell">
        <title>Large-Scale Comparative Analyses of Tick Genomes Elucidate Their Genetic Diversity and Vector Capacities.</title>
        <authorList>
            <consortium name="Tick Genome and Microbiome Consortium (TIGMIC)"/>
            <person name="Jia N."/>
            <person name="Wang J."/>
            <person name="Shi W."/>
            <person name="Du L."/>
            <person name="Sun Y."/>
            <person name="Zhan W."/>
            <person name="Jiang J.F."/>
            <person name="Wang Q."/>
            <person name="Zhang B."/>
            <person name="Ji P."/>
            <person name="Bell-Sakyi L."/>
            <person name="Cui X.M."/>
            <person name="Yuan T.T."/>
            <person name="Jiang B.G."/>
            <person name="Yang W.F."/>
            <person name="Lam T.T."/>
            <person name="Chang Q.C."/>
            <person name="Ding S.J."/>
            <person name="Wang X.J."/>
            <person name="Zhu J.G."/>
            <person name="Ruan X.D."/>
            <person name="Zhao L."/>
            <person name="Wei J.T."/>
            <person name="Ye R.Z."/>
            <person name="Que T.C."/>
            <person name="Du C.H."/>
            <person name="Zhou Y.H."/>
            <person name="Cheng J.X."/>
            <person name="Dai P.F."/>
            <person name="Guo W.B."/>
            <person name="Han X.H."/>
            <person name="Huang E.J."/>
            <person name="Li L.F."/>
            <person name="Wei W."/>
            <person name="Gao Y.C."/>
            <person name="Liu J.Z."/>
            <person name="Shao H.Z."/>
            <person name="Wang X."/>
            <person name="Wang C.C."/>
            <person name="Yang T.C."/>
            <person name="Huo Q.B."/>
            <person name="Li W."/>
            <person name="Chen H.Y."/>
            <person name="Chen S.E."/>
            <person name="Zhou L.G."/>
            <person name="Ni X.B."/>
            <person name="Tian J.H."/>
            <person name="Sheng Y."/>
            <person name="Liu T."/>
            <person name="Pan Y.S."/>
            <person name="Xia L.Y."/>
            <person name="Li J."/>
            <person name="Zhao F."/>
            <person name="Cao W.C."/>
        </authorList>
    </citation>
    <scope>NUCLEOTIDE SEQUENCE</scope>
    <source>
        <strain evidence="2">Rmic-2018</strain>
    </source>
</reference>